<sequence length="141" mass="15533">MYLATLLPLIPLASAASIFSRSTLQVIPPYPLPTDCVPLSCHNNSTVICSSTTNKQACQDSSLSLTDLGRACSNETYSPTYPLTNYCVDILAPYDQSQIPKDCSLTECADWDGEPKALWCLYFHVTGMDWRRLQMQCAPSA</sequence>
<organism evidence="2 3">
    <name type="scientific">Coniochaeta pulveracea</name>
    <dbReference type="NCBI Taxonomy" id="177199"/>
    <lineage>
        <taxon>Eukaryota</taxon>
        <taxon>Fungi</taxon>
        <taxon>Dikarya</taxon>
        <taxon>Ascomycota</taxon>
        <taxon>Pezizomycotina</taxon>
        <taxon>Sordariomycetes</taxon>
        <taxon>Sordariomycetidae</taxon>
        <taxon>Coniochaetales</taxon>
        <taxon>Coniochaetaceae</taxon>
        <taxon>Coniochaeta</taxon>
    </lineage>
</organism>
<evidence type="ECO:0000256" key="1">
    <source>
        <dbReference type="SAM" id="SignalP"/>
    </source>
</evidence>
<evidence type="ECO:0008006" key="4">
    <source>
        <dbReference type="Google" id="ProtNLM"/>
    </source>
</evidence>
<keyword evidence="1" id="KW-0732">Signal</keyword>
<gene>
    <name evidence="2" type="ORF">DL546_001380</name>
</gene>
<feature type="signal peptide" evidence="1">
    <location>
        <begin position="1"/>
        <end position="15"/>
    </location>
</feature>
<keyword evidence="3" id="KW-1185">Reference proteome</keyword>
<proteinExistence type="predicted"/>
<dbReference type="Proteomes" id="UP000275385">
    <property type="component" value="Unassembled WGS sequence"/>
</dbReference>
<dbReference type="AlphaFoldDB" id="A0A420YI12"/>
<comment type="caution">
    <text evidence="2">The sequence shown here is derived from an EMBL/GenBank/DDBJ whole genome shotgun (WGS) entry which is preliminary data.</text>
</comment>
<feature type="chain" id="PRO_5019391446" description="Extracellular membrane protein CFEM domain-containing protein" evidence="1">
    <location>
        <begin position="16"/>
        <end position="141"/>
    </location>
</feature>
<dbReference type="EMBL" id="QVQW01000008">
    <property type="protein sequence ID" value="RKU47485.1"/>
    <property type="molecule type" value="Genomic_DNA"/>
</dbReference>
<protein>
    <recommendedName>
        <fullName evidence="4">Extracellular membrane protein CFEM domain-containing protein</fullName>
    </recommendedName>
</protein>
<dbReference type="OrthoDB" id="5177996at2759"/>
<evidence type="ECO:0000313" key="2">
    <source>
        <dbReference type="EMBL" id="RKU47485.1"/>
    </source>
</evidence>
<evidence type="ECO:0000313" key="3">
    <source>
        <dbReference type="Proteomes" id="UP000275385"/>
    </source>
</evidence>
<reference evidence="2 3" key="1">
    <citation type="submission" date="2018-08" db="EMBL/GenBank/DDBJ databases">
        <title>Draft genome of the lignicolous fungus Coniochaeta pulveracea.</title>
        <authorList>
            <person name="Borstlap C.J."/>
            <person name="De Witt R.N."/>
            <person name="Botha A."/>
            <person name="Volschenk H."/>
        </authorList>
    </citation>
    <scope>NUCLEOTIDE SEQUENCE [LARGE SCALE GENOMIC DNA]</scope>
    <source>
        <strain evidence="2 3">CAB683</strain>
    </source>
</reference>
<accession>A0A420YI12</accession>
<name>A0A420YI12_9PEZI</name>